<evidence type="ECO:0000256" key="2">
    <source>
        <dbReference type="ARBA" id="ARBA00022448"/>
    </source>
</evidence>
<keyword evidence="5 10" id="KW-1133">Transmembrane helix</keyword>
<feature type="compositionally biased region" description="Polar residues" evidence="9">
    <location>
        <begin position="153"/>
        <end position="182"/>
    </location>
</feature>
<dbReference type="InterPro" id="IPR019411">
    <property type="entry name" value="MMM1_dom"/>
</dbReference>
<keyword evidence="13" id="KW-1185">Reference proteome</keyword>
<feature type="region of interest" description="Disordered" evidence="9">
    <location>
        <begin position="796"/>
        <end position="824"/>
    </location>
</feature>
<comment type="subcellular location">
    <subcellularLocation>
        <location evidence="1">Endoplasmic reticulum membrane</location>
    </subcellularLocation>
</comment>
<dbReference type="Proteomes" id="UP001214628">
    <property type="component" value="Chromosome 1"/>
</dbReference>
<dbReference type="GO" id="GO:0032865">
    <property type="term" value="C:ERMES complex"/>
    <property type="evidence" value="ECO:0007669"/>
    <property type="project" value="TreeGrafter"/>
</dbReference>
<evidence type="ECO:0000256" key="4">
    <source>
        <dbReference type="ARBA" id="ARBA00022824"/>
    </source>
</evidence>
<protein>
    <recommendedName>
        <fullName evidence="11">SMP-LTD domain-containing protein</fullName>
    </recommendedName>
</protein>
<feature type="region of interest" description="Disordered" evidence="9">
    <location>
        <begin position="537"/>
        <end position="574"/>
    </location>
</feature>
<sequence length="947" mass="103857">MLRELFLYLLGGVTFLPLCVVLFLLYEQPIEETSSDHNKNFDGSTASGSLETQREAQTLLAQQQAHVAEAKDPKGNKASSGDTKNLAAWLIVRNSSRNLPRKSDVYFYKDGTRRSVSRKGTVAEADQDDDASNDSNAPSRSQRGYMSYMSRGLRSNSLAQETQSNAGEETSSMPGGSVSKPNQDEQSVYYAIFKAPMLYIYNGDDVTKQGIECIAKINLTQMRVSLWDHDVGDIEGSAGNPGKHPQYPESALYTKRNAIHLSASSRRNEHWYIMTPRASQLEDWYFALLNASLQVQCNSENTGKVFSRSSMESAVNRLDDRPDQVSLRWLNAMLSRIFVAIAHTAATEAAVFDRINRRLLRLRLPKLISDVKLMSIDLGDAAPTFGRPMLQKVEPNGETSMQISVHYQGNARMMLSAAFNLSLGQRFKTYKVPIVLALHLRTLEGTLLLQMKPPPSNRIWYGFTAMPRMDLRSEPVISARKVRWSMITSMLENRIRESIAENIVVPHMNNIPFFSTQTESRRGGIWNDAAHKQVDVESLAESEISKSSNMEDIPKSEPHLSGADPASRQSNSSSAIDAEGIELASARSDSFQSDLASASNLSAVTRSSTFSSQGQASEYDTNSILSATSSEKRSGRKRDKYRAWLSGKVGTATPVSSPTTPSSNPRTYTGLDSIVQSNERQLSESEFPQSSNTQANEQFAATEATKSLTDQLISTSPTEQIVPRSISNKSVSSGSTADLNTEDTMDVSSPNSAPQIPARPNHGALQEFQNHVEPSGLTALPALNQRAQMMVQDHLGNGATNSSRKSKISNLTRSIQDSMDRDGRQVMARDAKDALKRGWASWNTKRADSRKRSDPSQQYGATQADLVMPPATSSQRVPPEVPKRTPDLTDVSVFNAPPPAPSETRPAVNAGAGVPSDKEPIANYDPVTTSEQKVPDDGSGTVANPIL</sequence>
<proteinExistence type="predicted"/>
<evidence type="ECO:0000256" key="9">
    <source>
        <dbReference type="SAM" id="MobiDB-lite"/>
    </source>
</evidence>
<evidence type="ECO:0000313" key="12">
    <source>
        <dbReference type="EMBL" id="WFD42623.1"/>
    </source>
</evidence>
<accession>A0AAF0FD25</accession>
<name>A0AAF0FD25_9BASI</name>
<dbReference type="InterPro" id="IPR031468">
    <property type="entry name" value="SMP_LBD"/>
</dbReference>
<organism evidence="12 13">
    <name type="scientific">Malassezia psittaci</name>
    <dbReference type="NCBI Taxonomy" id="1821823"/>
    <lineage>
        <taxon>Eukaryota</taxon>
        <taxon>Fungi</taxon>
        <taxon>Dikarya</taxon>
        <taxon>Basidiomycota</taxon>
        <taxon>Ustilaginomycotina</taxon>
        <taxon>Malasseziomycetes</taxon>
        <taxon>Malasseziales</taxon>
        <taxon>Malasseziaceae</taxon>
        <taxon>Malassezia</taxon>
    </lineage>
</organism>
<dbReference type="Pfam" id="PF10296">
    <property type="entry name" value="MMM1"/>
    <property type="match status" value="1"/>
</dbReference>
<keyword evidence="7" id="KW-0446">Lipid-binding</keyword>
<evidence type="ECO:0000256" key="8">
    <source>
        <dbReference type="ARBA" id="ARBA00023136"/>
    </source>
</evidence>
<keyword evidence="2" id="KW-0813">Transport</keyword>
<gene>
    <name evidence="12" type="ORF">MPSI1_001269</name>
</gene>
<evidence type="ECO:0000256" key="3">
    <source>
        <dbReference type="ARBA" id="ARBA00022692"/>
    </source>
</evidence>
<feature type="compositionally biased region" description="Polar residues" evidence="9">
    <location>
        <begin position="674"/>
        <end position="739"/>
    </location>
</feature>
<keyword evidence="3 10" id="KW-0812">Transmembrane</keyword>
<feature type="compositionally biased region" description="Basic and acidic residues" evidence="9">
    <location>
        <begin position="845"/>
        <end position="854"/>
    </location>
</feature>
<dbReference type="PROSITE" id="PS51847">
    <property type="entry name" value="SMP"/>
    <property type="match status" value="1"/>
</dbReference>
<dbReference type="GO" id="GO:0005789">
    <property type="term" value="C:endoplasmic reticulum membrane"/>
    <property type="evidence" value="ECO:0007669"/>
    <property type="project" value="UniProtKB-SubCell"/>
</dbReference>
<evidence type="ECO:0000259" key="11">
    <source>
        <dbReference type="PROSITE" id="PS51847"/>
    </source>
</evidence>
<keyword evidence="6" id="KW-0445">Lipid transport</keyword>
<feature type="region of interest" description="Disordered" evidence="9">
    <location>
        <begin position="650"/>
        <end position="761"/>
    </location>
</feature>
<feature type="compositionally biased region" description="Polar residues" evidence="9">
    <location>
        <begin position="798"/>
        <end position="817"/>
    </location>
</feature>
<feature type="compositionally biased region" description="Low complexity" evidence="9">
    <location>
        <begin position="651"/>
        <end position="669"/>
    </location>
</feature>
<evidence type="ECO:0000313" key="13">
    <source>
        <dbReference type="Proteomes" id="UP001214628"/>
    </source>
</evidence>
<feature type="domain" description="SMP-LTD" evidence="11">
    <location>
        <begin position="323"/>
        <end position="514"/>
    </location>
</feature>
<keyword evidence="4" id="KW-0256">Endoplasmic reticulum</keyword>
<dbReference type="PANTHER" id="PTHR13466:SF19">
    <property type="entry name" value="NUCLEUS-VACUOLE JUNCTION PROTEIN 2"/>
    <property type="match status" value="1"/>
</dbReference>
<dbReference type="AlphaFoldDB" id="A0AAF0FD25"/>
<evidence type="ECO:0000256" key="5">
    <source>
        <dbReference type="ARBA" id="ARBA00022989"/>
    </source>
</evidence>
<feature type="region of interest" description="Disordered" evidence="9">
    <location>
        <begin position="34"/>
        <end position="53"/>
    </location>
</feature>
<evidence type="ECO:0000256" key="7">
    <source>
        <dbReference type="ARBA" id="ARBA00023121"/>
    </source>
</evidence>
<dbReference type="PANTHER" id="PTHR13466">
    <property type="entry name" value="TEX2 PROTEIN-RELATED"/>
    <property type="match status" value="1"/>
</dbReference>
<evidence type="ECO:0000256" key="1">
    <source>
        <dbReference type="ARBA" id="ARBA00004586"/>
    </source>
</evidence>
<feature type="compositionally biased region" description="Polar residues" evidence="9">
    <location>
        <begin position="41"/>
        <end position="53"/>
    </location>
</feature>
<feature type="region of interest" description="Disordered" evidence="9">
    <location>
        <begin position="842"/>
        <end position="947"/>
    </location>
</feature>
<dbReference type="GO" id="GO:0008289">
    <property type="term" value="F:lipid binding"/>
    <property type="evidence" value="ECO:0007669"/>
    <property type="project" value="UniProtKB-KW"/>
</dbReference>
<evidence type="ECO:0000256" key="6">
    <source>
        <dbReference type="ARBA" id="ARBA00023055"/>
    </source>
</evidence>
<feature type="transmembrane region" description="Helical" evidence="10">
    <location>
        <begin position="5"/>
        <end position="26"/>
    </location>
</feature>
<dbReference type="GO" id="GO:0015914">
    <property type="term" value="P:phospholipid transport"/>
    <property type="evidence" value="ECO:0007669"/>
    <property type="project" value="TreeGrafter"/>
</dbReference>
<dbReference type="EMBL" id="CP118375">
    <property type="protein sequence ID" value="WFD42623.1"/>
    <property type="molecule type" value="Genomic_DNA"/>
</dbReference>
<reference evidence="12" key="1">
    <citation type="submission" date="2023-02" db="EMBL/GenBank/DDBJ databases">
        <title>Mating type loci evolution in Malassezia.</title>
        <authorList>
            <person name="Coelho M.A."/>
        </authorList>
    </citation>
    <scope>NUCLEOTIDE SEQUENCE</scope>
    <source>
        <strain evidence="12">CBS 14136</strain>
    </source>
</reference>
<dbReference type="GO" id="GO:1990456">
    <property type="term" value="P:mitochondrion-endoplasmic reticulum membrane tethering"/>
    <property type="evidence" value="ECO:0007669"/>
    <property type="project" value="TreeGrafter"/>
</dbReference>
<evidence type="ECO:0000256" key="10">
    <source>
        <dbReference type="SAM" id="Phobius"/>
    </source>
</evidence>
<dbReference type="CDD" id="cd21675">
    <property type="entry name" value="SMP_TEX2"/>
    <property type="match status" value="1"/>
</dbReference>
<keyword evidence="8 10" id="KW-0472">Membrane</keyword>
<feature type="region of interest" description="Disordered" evidence="9">
    <location>
        <begin position="117"/>
        <end position="182"/>
    </location>
</feature>
<feature type="region of interest" description="Disordered" evidence="9">
    <location>
        <begin position="60"/>
        <end position="81"/>
    </location>
</feature>